<evidence type="ECO:0000313" key="3">
    <source>
        <dbReference type="Proteomes" id="UP001604277"/>
    </source>
</evidence>
<evidence type="ECO:0000256" key="1">
    <source>
        <dbReference type="SAM" id="MobiDB-lite"/>
    </source>
</evidence>
<accession>A0ABD1V107</accession>
<gene>
    <name evidence="2" type="ORF">Fot_22961</name>
</gene>
<feature type="region of interest" description="Disordered" evidence="1">
    <location>
        <begin position="58"/>
        <end position="96"/>
    </location>
</feature>
<feature type="compositionally biased region" description="Basic and acidic residues" evidence="1">
    <location>
        <begin position="69"/>
        <end position="93"/>
    </location>
</feature>
<organism evidence="2 3">
    <name type="scientific">Forsythia ovata</name>
    <dbReference type="NCBI Taxonomy" id="205694"/>
    <lineage>
        <taxon>Eukaryota</taxon>
        <taxon>Viridiplantae</taxon>
        <taxon>Streptophyta</taxon>
        <taxon>Embryophyta</taxon>
        <taxon>Tracheophyta</taxon>
        <taxon>Spermatophyta</taxon>
        <taxon>Magnoliopsida</taxon>
        <taxon>eudicotyledons</taxon>
        <taxon>Gunneridae</taxon>
        <taxon>Pentapetalae</taxon>
        <taxon>asterids</taxon>
        <taxon>lamiids</taxon>
        <taxon>Lamiales</taxon>
        <taxon>Oleaceae</taxon>
        <taxon>Forsythieae</taxon>
        <taxon>Forsythia</taxon>
    </lineage>
</organism>
<name>A0ABD1V107_9LAMI</name>
<dbReference type="EMBL" id="JBFOLJ010000006">
    <property type="protein sequence ID" value="KAL2530360.1"/>
    <property type="molecule type" value="Genomic_DNA"/>
</dbReference>
<keyword evidence="3" id="KW-1185">Reference proteome</keyword>
<reference evidence="3" key="1">
    <citation type="submission" date="2024-07" db="EMBL/GenBank/DDBJ databases">
        <title>Two chromosome-level genome assemblies of Korean endemic species Abeliophyllum distichum and Forsythia ovata (Oleaceae).</title>
        <authorList>
            <person name="Jang H."/>
        </authorList>
    </citation>
    <scope>NUCLEOTIDE SEQUENCE [LARGE SCALE GENOMIC DNA]</scope>
</reference>
<sequence>MAYKRKRERIATDPIDNTHYLLFFQMNTTESSSKVCERTMLTKKELKNKHRRELYAQTKEARNTRKKELRREAEKLRDTRRKERHSERHEKCNNHSKQLRIKHLNHKDIAVTLSSGITYEQNFVIPKFGSYAF</sequence>
<proteinExistence type="predicted"/>
<protein>
    <submittedName>
        <fullName evidence="2">Uncharacterized protein</fullName>
    </submittedName>
</protein>
<dbReference type="Proteomes" id="UP001604277">
    <property type="component" value="Unassembled WGS sequence"/>
</dbReference>
<dbReference type="AlphaFoldDB" id="A0ABD1V107"/>
<evidence type="ECO:0000313" key="2">
    <source>
        <dbReference type="EMBL" id="KAL2530360.1"/>
    </source>
</evidence>
<comment type="caution">
    <text evidence="2">The sequence shown here is derived from an EMBL/GenBank/DDBJ whole genome shotgun (WGS) entry which is preliminary data.</text>
</comment>